<evidence type="ECO:0000313" key="1">
    <source>
        <dbReference type="EMBL" id="KZP21344.1"/>
    </source>
</evidence>
<keyword evidence="2" id="KW-1185">Reference proteome</keyword>
<dbReference type="EMBL" id="KV417548">
    <property type="protein sequence ID" value="KZP21344.1"/>
    <property type="molecule type" value="Genomic_DNA"/>
</dbReference>
<accession>A0A166JYM2</accession>
<organism evidence="1 2">
    <name type="scientific">Athelia psychrophila</name>
    <dbReference type="NCBI Taxonomy" id="1759441"/>
    <lineage>
        <taxon>Eukaryota</taxon>
        <taxon>Fungi</taxon>
        <taxon>Dikarya</taxon>
        <taxon>Basidiomycota</taxon>
        <taxon>Agaricomycotina</taxon>
        <taxon>Agaricomycetes</taxon>
        <taxon>Agaricomycetidae</taxon>
        <taxon>Atheliales</taxon>
        <taxon>Atheliaceae</taxon>
        <taxon>Athelia</taxon>
    </lineage>
</organism>
<sequence length="124" mass="13591">MDSEEADLLHSVCQGVFEAVAECVEILYFDVCTNDLEDFPATLFPRLAELASYGFSVVPAYPPDIAGPNTTPCSPCPELRHWHLLELLEIVRCQGGVTTGGVGYLPITYPVAILPHNKNLRKAM</sequence>
<evidence type="ECO:0000313" key="2">
    <source>
        <dbReference type="Proteomes" id="UP000076532"/>
    </source>
</evidence>
<dbReference type="AlphaFoldDB" id="A0A166JYM2"/>
<dbReference type="Proteomes" id="UP000076532">
    <property type="component" value="Unassembled WGS sequence"/>
</dbReference>
<proteinExistence type="predicted"/>
<reference evidence="1 2" key="1">
    <citation type="journal article" date="2016" name="Mol. Biol. Evol.">
        <title>Comparative Genomics of Early-Diverging Mushroom-Forming Fungi Provides Insights into the Origins of Lignocellulose Decay Capabilities.</title>
        <authorList>
            <person name="Nagy L.G."/>
            <person name="Riley R."/>
            <person name="Tritt A."/>
            <person name="Adam C."/>
            <person name="Daum C."/>
            <person name="Floudas D."/>
            <person name="Sun H."/>
            <person name="Yadav J.S."/>
            <person name="Pangilinan J."/>
            <person name="Larsson K.H."/>
            <person name="Matsuura K."/>
            <person name="Barry K."/>
            <person name="Labutti K."/>
            <person name="Kuo R."/>
            <person name="Ohm R.A."/>
            <person name="Bhattacharya S.S."/>
            <person name="Shirouzu T."/>
            <person name="Yoshinaga Y."/>
            <person name="Martin F.M."/>
            <person name="Grigoriev I.V."/>
            <person name="Hibbett D.S."/>
        </authorList>
    </citation>
    <scope>NUCLEOTIDE SEQUENCE [LARGE SCALE GENOMIC DNA]</scope>
    <source>
        <strain evidence="1 2">CBS 109695</strain>
    </source>
</reference>
<gene>
    <name evidence="1" type="ORF">FIBSPDRAFT_891264</name>
</gene>
<protein>
    <submittedName>
        <fullName evidence="1">Uncharacterized protein</fullName>
    </submittedName>
</protein>
<name>A0A166JYM2_9AGAM</name>